<keyword evidence="3 5" id="KW-1015">Disulfide bond</keyword>
<dbReference type="CDD" id="cd00033">
    <property type="entry name" value="CCP"/>
    <property type="match status" value="2"/>
</dbReference>
<protein>
    <recommendedName>
        <fullName evidence="6">Sushi domain-containing protein</fullName>
    </recommendedName>
</protein>
<evidence type="ECO:0000256" key="5">
    <source>
        <dbReference type="PROSITE-ProRule" id="PRU00302"/>
    </source>
</evidence>
<keyword evidence="2" id="KW-0677">Repeat</keyword>
<dbReference type="SMART" id="SM00032">
    <property type="entry name" value="CCP"/>
    <property type="match status" value="9"/>
</dbReference>
<dbReference type="PANTHER" id="PTHR19325:SF575">
    <property type="entry name" value="LOCOMOTION-RELATED PROTEIN HIKARU GENKI"/>
    <property type="match status" value="1"/>
</dbReference>
<evidence type="ECO:0000256" key="3">
    <source>
        <dbReference type="ARBA" id="ARBA00023157"/>
    </source>
</evidence>
<organism evidence="7 8">
    <name type="scientific">Potamilus streckersoni</name>
    <dbReference type="NCBI Taxonomy" id="2493646"/>
    <lineage>
        <taxon>Eukaryota</taxon>
        <taxon>Metazoa</taxon>
        <taxon>Spiralia</taxon>
        <taxon>Lophotrochozoa</taxon>
        <taxon>Mollusca</taxon>
        <taxon>Bivalvia</taxon>
        <taxon>Autobranchia</taxon>
        <taxon>Heteroconchia</taxon>
        <taxon>Palaeoheterodonta</taxon>
        <taxon>Unionida</taxon>
        <taxon>Unionoidea</taxon>
        <taxon>Unionidae</taxon>
        <taxon>Ambleminae</taxon>
        <taxon>Lampsilini</taxon>
        <taxon>Potamilus</taxon>
    </lineage>
</organism>
<name>A0AAE0W7R5_9BIVA</name>
<feature type="disulfide bond" evidence="5">
    <location>
        <begin position="535"/>
        <end position="562"/>
    </location>
</feature>
<accession>A0AAE0W7R5</accession>
<dbReference type="Pfam" id="PF00084">
    <property type="entry name" value="Sushi"/>
    <property type="match status" value="2"/>
</dbReference>
<dbReference type="PROSITE" id="PS50923">
    <property type="entry name" value="SUSHI"/>
    <property type="match status" value="3"/>
</dbReference>
<dbReference type="EMBL" id="JAEAOA010002204">
    <property type="protein sequence ID" value="KAK3605233.1"/>
    <property type="molecule type" value="Genomic_DNA"/>
</dbReference>
<dbReference type="PANTHER" id="PTHR19325">
    <property type="entry name" value="COMPLEMENT COMPONENT-RELATED SUSHI DOMAIN-CONTAINING"/>
    <property type="match status" value="1"/>
</dbReference>
<dbReference type="Gene3D" id="2.10.70.10">
    <property type="entry name" value="Complement Module, domain 1"/>
    <property type="match status" value="5"/>
</dbReference>
<evidence type="ECO:0000256" key="4">
    <source>
        <dbReference type="ARBA" id="ARBA00023180"/>
    </source>
</evidence>
<evidence type="ECO:0000259" key="6">
    <source>
        <dbReference type="PROSITE" id="PS50923"/>
    </source>
</evidence>
<dbReference type="InterPro" id="IPR035976">
    <property type="entry name" value="Sushi/SCR/CCP_sf"/>
</dbReference>
<keyword evidence="1 5" id="KW-0768">Sushi</keyword>
<dbReference type="Proteomes" id="UP001195483">
    <property type="component" value="Unassembled WGS sequence"/>
</dbReference>
<reference evidence="7" key="1">
    <citation type="journal article" date="2021" name="Genome Biol. Evol.">
        <title>A High-Quality Reference Genome for a Parasitic Bivalve with Doubly Uniparental Inheritance (Bivalvia: Unionida).</title>
        <authorList>
            <person name="Smith C.H."/>
        </authorList>
    </citation>
    <scope>NUCLEOTIDE SEQUENCE</scope>
    <source>
        <strain evidence="7">CHS0354</strain>
    </source>
</reference>
<comment type="caution">
    <text evidence="7">The sequence shown here is derived from an EMBL/GenBank/DDBJ whole genome shotgun (WGS) entry which is preliminary data.</text>
</comment>
<evidence type="ECO:0000313" key="7">
    <source>
        <dbReference type="EMBL" id="KAK3605233.1"/>
    </source>
</evidence>
<evidence type="ECO:0000256" key="2">
    <source>
        <dbReference type="ARBA" id="ARBA00022737"/>
    </source>
</evidence>
<dbReference type="InterPro" id="IPR050350">
    <property type="entry name" value="Compl-Cell_Adhes-Reg"/>
</dbReference>
<dbReference type="AlphaFoldDB" id="A0AAE0W7R5"/>
<feature type="domain" description="Sushi" evidence="6">
    <location>
        <begin position="503"/>
        <end position="564"/>
    </location>
</feature>
<reference evidence="7" key="2">
    <citation type="journal article" date="2021" name="Genome Biol. Evol.">
        <title>Developing a high-quality reference genome for a parasitic bivalve with doubly uniparental inheritance (Bivalvia: Unionida).</title>
        <authorList>
            <person name="Smith C.H."/>
        </authorList>
    </citation>
    <scope>NUCLEOTIDE SEQUENCE</scope>
    <source>
        <strain evidence="7">CHS0354</strain>
        <tissue evidence="7">Mantle</tissue>
    </source>
</reference>
<feature type="domain" description="Sushi" evidence="6">
    <location>
        <begin position="199"/>
        <end position="264"/>
    </location>
</feature>
<evidence type="ECO:0000256" key="1">
    <source>
        <dbReference type="ARBA" id="ARBA00022659"/>
    </source>
</evidence>
<dbReference type="InterPro" id="IPR000436">
    <property type="entry name" value="Sushi_SCR_CCP_dom"/>
</dbReference>
<reference evidence="7" key="3">
    <citation type="submission" date="2023-05" db="EMBL/GenBank/DDBJ databases">
        <authorList>
            <person name="Smith C.H."/>
        </authorList>
    </citation>
    <scope>NUCLEOTIDE SEQUENCE</scope>
    <source>
        <strain evidence="7">CHS0354</strain>
        <tissue evidence="7">Mantle</tissue>
    </source>
</reference>
<comment type="caution">
    <text evidence="5">Lacks conserved residue(s) required for the propagation of feature annotation.</text>
</comment>
<sequence length="1008" mass="114079">MNVKMGRTITEDTYVHDNTGLIFTCDNGYEKYAGGYETDGRLICRNGALFAGTPECRPRRCLINTEADLEYFIDGNRILDRYIHDGTLMQARCPDLMELVRSFEYLDREEEYVKCNMGTLEPDALDCTDKRCYVTEIENGHFRNSGFVIVAGKKIQSGTNISLICSDGYELYNERNSMYFELEQTEIKCYNGSFTTEIPSCKPKRCKADKSRNLLPEFSYVEHGTNLTFRCPYKMEFLREKDIEETSVLCSKGIWTPELPMCIEKFCNEPAFQYIIVKNGTLVNKDNIFSHGTKLNASCDSSSKLHGDKIRRGNDTSTITECSHGKWKPKFSCKKTCTLPRGTFKHFNREHHNVTLKEGDRIPDGRKMVPVCSSGHMGVKHSTCSNGTWIPSLKGCAEDIGRCSIPTVTGMQFTYIRNSIVVADKHLEEGEIVAVSCSFGYEIDTLSERGYEYDNYDSQSTTYSVEVHNTTESDELRPISDGIHICRKTGKLEPDIRFACKPIICHRLDDYGFENGIITYSSPIHYLGTVASFICNPGYTRDGQANRTCQEDGTWSGTCVTCQRYKTSTMCPVPCVPDWAIKRGSHTYDLGSRVEFQCLSTKMQYSGDSSNIRHCVNGSKSASWNGTLINCKGLNDVSLRMIADGVADEWINLSRALDIQSKQVILADDEPSRNALKILQYWRDIVMRDKPRSLIPDLIIVVELLHKSDVAVALRSLNGLDNIRCKQPSLNGKVKPNQTDYLFGQSVRVTSCDDGYMLVNQSYLVCTENGTWSGNSTCRHVECEPLADDYKVIQPGVVPGRFSHQTVVEIICNKSLAPYDDVKVATCYKSIWQPQKPFCQIPCLLQGFSGTHYNYSISRDKVYPGPVSSGRRVKVTCEKGFIPVPQVSSVSMCMNGVWNPDISRCEKEDCEIGKIYWHLTRYKRVRDNPNMTISYKGYSTDLQCYASCANDHRCTALYIYKTHKDSYHCKHFTENTRKNPQAFVAIGVEGEHIYDKTCNERARRDGSV</sequence>
<feature type="domain" description="Sushi" evidence="6">
    <location>
        <begin position="723"/>
        <end position="780"/>
    </location>
</feature>
<evidence type="ECO:0000313" key="8">
    <source>
        <dbReference type="Proteomes" id="UP001195483"/>
    </source>
</evidence>
<proteinExistence type="predicted"/>
<keyword evidence="8" id="KW-1185">Reference proteome</keyword>
<dbReference type="SUPFAM" id="SSF57535">
    <property type="entry name" value="Complement control module/SCR domain"/>
    <property type="match status" value="5"/>
</dbReference>
<keyword evidence="4" id="KW-0325">Glycoprotein</keyword>
<gene>
    <name evidence="7" type="ORF">CHS0354_037634</name>
</gene>